<reference evidence="6" key="1">
    <citation type="submission" date="2018-05" db="EMBL/GenBank/DDBJ databases">
        <authorList>
            <person name="Du Z."/>
            <person name="Wang X."/>
        </authorList>
    </citation>
    <scope>NUCLEOTIDE SEQUENCE [LARGE SCALE GENOMIC DNA]</scope>
    <source>
        <strain evidence="6">WDS4C29</strain>
    </source>
</reference>
<dbReference type="GO" id="GO:0046872">
    <property type="term" value="F:metal ion binding"/>
    <property type="evidence" value="ECO:0007669"/>
    <property type="project" value="UniProtKB-KW"/>
</dbReference>
<proteinExistence type="predicted"/>
<evidence type="ECO:0000313" key="5">
    <source>
        <dbReference type="EMBL" id="PWG16751.1"/>
    </source>
</evidence>
<dbReference type="Proteomes" id="UP000245293">
    <property type="component" value="Unassembled WGS sequence"/>
</dbReference>
<evidence type="ECO:0000259" key="4">
    <source>
        <dbReference type="Pfam" id="PF00884"/>
    </source>
</evidence>
<evidence type="ECO:0000256" key="2">
    <source>
        <dbReference type="ARBA" id="ARBA00022801"/>
    </source>
</evidence>
<dbReference type="OrthoDB" id="9795675at2"/>
<feature type="domain" description="Sulfatase N-terminal" evidence="4">
    <location>
        <begin position="3"/>
        <end position="336"/>
    </location>
</feature>
<feature type="region of interest" description="Disordered" evidence="3">
    <location>
        <begin position="508"/>
        <end position="529"/>
    </location>
</feature>
<keyword evidence="2" id="KW-0378">Hydrolase</keyword>
<organism evidence="5 6">
    <name type="scientific">Salibaculum griseiflavum</name>
    <dbReference type="NCBI Taxonomy" id="1914409"/>
    <lineage>
        <taxon>Bacteria</taxon>
        <taxon>Pseudomonadati</taxon>
        <taxon>Pseudomonadota</taxon>
        <taxon>Alphaproteobacteria</taxon>
        <taxon>Rhodobacterales</taxon>
        <taxon>Roseobacteraceae</taxon>
        <taxon>Salibaculum</taxon>
    </lineage>
</organism>
<dbReference type="SUPFAM" id="SSF53649">
    <property type="entry name" value="Alkaline phosphatase-like"/>
    <property type="match status" value="1"/>
</dbReference>
<dbReference type="CDD" id="cd16148">
    <property type="entry name" value="sulfatase_like"/>
    <property type="match status" value="1"/>
</dbReference>
<comment type="caution">
    <text evidence="5">The sequence shown here is derived from an EMBL/GenBank/DDBJ whole genome shotgun (WGS) entry which is preliminary data.</text>
</comment>
<dbReference type="Gene3D" id="3.40.720.10">
    <property type="entry name" value="Alkaline Phosphatase, subunit A"/>
    <property type="match status" value="1"/>
</dbReference>
<dbReference type="GO" id="GO:0004423">
    <property type="term" value="F:iduronate-2-sulfatase activity"/>
    <property type="evidence" value="ECO:0007669"/>
    <property type="project" value="TreeGrafter"/>
</dbReference>
<evidence type="ECO:0000256" key="3">
    <source>
        <dbReference type="SAM" id="MobiDB-lite"/>
    </source>
</evidence>
<sequence length="529" mass="60551">MRTVFVLFDSLNRLSLGPYGAKTIKTPNFDRLAARSVTFDNHYVGSMPCIPARRDMQTGRLSFMHRSWGPMEPFDNSFPEILEASGVYSHLITDHLQYFRDGGATYHTRYTTWEYLRGQHGDAWQAEVAPDWPKLKQQYHPLQYSETRGVDQYHHIINRQHLHEESDYPLTQCFDSAITFLDQNGAADDWFLQIETFDPHEPFNAPERFKEEFPTDYNGPTLDWPPYGRVQESPDECSELSAHYRANLAFCDEQLGRLLDYFDEHGLWEDTALIVSTDHGFLLGEHDWWAKNRMPIYEEIAHIPLFAYHPDYADQGGSRRQSLTQTTDLMPTFLGLHDCGVPPEVTGHSILPLLARDQPIRDAVIFGTFGSAVNICDGRHVFMLYPEHVTTEGLFQYTVMPTTLNFLFEVDELAQADLVAPFDFTKGARLLRTPALEKSPFNPYFGPPVFFDTETVLYDLAADPKQERPFRDADIELELTVTMRTHMRRHDAPAELYARLGLPIPRDAGPQILSQPATPAARSVEPTNG</sequence>
<dbReference type="PANTHER" id="PTHR45953:SF1">
    <property type="entry name" value="IDURONATE 2-SULFATASE"/>
    <property type="match status" value="1"/>
</dbReference>
<name>A0A2V1P2K4_9RHOB</name>
<evidence type="ECO:0000313" key="6">
    <source>
        <dbReference type="Proteomes" id="UP000245293"/>
    </source>
</evidence>
<dbReference type="Pfam" id="PF00884">
    <property type="entry name" value="Sulfatase"/>
    <property type="match status" value="1"/>
</dbReference>
<accession>A0A2V1P2K4</accession>
<dbReference type="AlphaFoldDB" id="A0A2V1P2K4"/>
<dbReference type="GO" id="GO:0005737">
    <property type="term" value="C:cytoplasm"/>
    <property type="evidence" value="ECO:0007669"/>
    <property type="project" value="TreeGrafter"/>
</dbReference>
<dbReference type="InterPro" id="IPR000917">
    <property type="entry name" value="Sulfatase_N"/>
</dbReference>
<gene>
    <name evidence="5" type="ORF">DFK10_10350</name>
</gene>
<keyword evidence="1" id="KW-0479">Metal-binding</keyword>
<keyword evidence="6" id="KW-1185">Reference proteome</keyword>
<dbReference type="InterPro" id="IPR017850">
    <property type="entry name" value="Alkaline_phosphatase_core_sf"/>
</dbReference>
<protein>
    <submittedName>
        <fullName evidence="5">Sulfatase</fullName>
    </submittedName>
</protein>
<dbReference type="PANTHER" id="PTHR45953">
    <property type="entry name" value="IDURONATE 2-SULFATASE"/>
    <property type="match status" value="1"/>
</dbReference>
<dbReference type="RefSeq" id="WP_109388955.1">
    <property type="nucleotide sequence ID" value="NZ_QETF01000010.1"/>
</dbReference>
<dbReference type="EMBL" id="QETF01000010">
    <property type="protein sequence ID" value="PWG16751.1"/>
    <property type="molecule type" value="Genomic_DNA"/>
</dbReference>
<evidence type="ECO:0000256" key="1">
    <source>
        <dbReference type="ARBA" id="ARBA00022723"/>
    </source>
</evidence>